<dbReference type="AlphaFoldDB" id="A0AAD5TEI3"/>
<name>A0AAD5TEI3_9FUNG</name>
<dbReference type="Proteomes" id="UP001212152">
    <property type="component" value="Unassembled WGS sequence"/>
</dbReference>
<feature type="transmembrane region" description="Helical" evidence="1">
    <location>
        <begin position="129"/>
        <end position="151"/>
    </location>
</feature>
<accession>A0AAD5TEI3</accession>
<keyword evidence="1" id="KW-0812">Transmembrane</keyword>
<reference evidence="2" key="1">
    <citation type="submission" date="2020-05" db="EMBL/GenBank/DDBJ databases">
        <title>Phylogenomic resolution of chytrid fungi.</title>
        <authorList>
            <person name="Stajich J.E."/>
            <person name="Amses K."/>
            <person name="Simmons R."/>
            <person name="Seto K."/>
            <person name="Myers J."/>
            <person name="Bonds A."/>
            <person name="Quandt C.A."/>
            <person name="Barry K."/>
            <person name="Liu P."/>
            <person name="Grigoriev I."/>
            <person name="Longcore J.E."/>
            <person name="James T.Y."/>
        </authorList>
    </citation>
    <scope>NUCLEOTIDE SEQUENCE</scope>
    <source>
        <strain evidence="2">JEL0379</strain>
    </source>
</reference>
<evidence type="ECO:0000256" key="1">
    <source>
        <dbReference type="SAM" id="Phobius"/>
    </source>
</evidence>
<protein>
    <submittedName>
        <fullName evidence="2">Uncharacterized protein</fullName>
    </submittedName>
</protein>
<evidence type="ECO:0000313" key="2">
    <source>
        <dbReference type="EMBL" id="KAJ3169755.1"/>
    </source>
</evidence>
<organism evidence="2 3">
    <name type="scientific">Geranomyces variabilis</name>
    <dbReference type="NCBI Taxonomy" id="109894"/>
    <lineage>
        <taxon>Eukaryota</taxon>
        <taxon>Fungi</taxon>
        <taxon>Fungi incertae sedis</taxon>
        <taxon>Chytridiomycota</taxon>
        <taxon>Chytridiomycota incertae sedis</taxon>
        <taxon>Chytridiomycetes</taxon>
        <taxon>Spizellomycetales</taxon>
        <taxon>Powellomycetaceae</taxon>
        <taxon>Geranomyces</taxon>
    </lineage>
</organism>
<dbReference type="EMBL" id="JADGJQ010000103">
    <property type="protein sequence ID" value="KAJ3169755.1"/>
    <property type="molecule type" value="Genomic_DNA"/>
</dbReference>
<comment type="caution">
    <text evidence="2">The sequence shown here is derived from an EMBL/GenBank/DDBJ whole genome shotgun (WGS) entry which is preliminary data.</text>
</comment>
<keyword evidence="3" id="KW-1185">Reference proteome</keyword>
<sequence length="172" mass="18889">MLPDDPNMQAALDDIPVLCPFADAGEDELCGVKWVGGCRWKGRKAGVRKHLETDCRGILDPEAQTRKIDPADIHFLGVDSYPSKPEDEFLSDSEDESPNGLLDLRLPPFVVTDHDPNAPLPAISLWASPVRMCALFSTALVILTMIVLLIIQRVRLTGSQMPLNSSAPSVWE</sequence>
<evidence type="ECO:0000313" key="3">
    <source>
        <dbReference type="Proteomes" id="UP001212152"/>
    </source>
</evidence>
<keyword evidence="1" id="KW-1133">Transmembrane helix</keyword>
<keyword evidence="1" id="KW-0472">Membrane</keyword>
<gene>
    <name evidence="2" type="ORF">HDU87_000548</name>
</gene>
<proteinExistence type="predicted"/>